<dbReference type="Proteomes" id="UP000287033">
    <property type="component" value="Unassembled WGS sequence"/>
</dbReference>
<keyword evidence="3" id="KW-1185">Reference proteome</keyword>
<evidence type="ECO:0000256" key="1">
    <source>
        <dbReference type="SAM" id="MobiDB-lite"/>
    </source>
</evidence>
<dbReference type="OrthoDB" id="10552296at2759"/>
<dbReference type="EMBL" id="BEZZ01166778">
    <property type="protein sequence ID" value="GCC45567.1"/>
    <property type="molecule type" value="Genomic_DNA"/>
</dbReference>
<sequence>GGEDDEEDEEGHAESLVGSTAEGLANFAPPKEKILPIPAGSAFFLFSSTNP</sequence>
<gene>
    <name evidence="2" type="ORF">chiPu_0029820</name>
</gene>
<dbReference type="AlphaFoldDB" id="A0A401TSE1"/>
<proteinExistence type="predicted"/>
<organism evidence="2 3">
    <name type="scientific">Chiloscyllium punctatum</name>
    <name type="common">Brownbanded bambooshark</name>
    <name type="synonym">Hemiscyllium punctatum</name>
    <dbReference type="NCBI Taxonomy" id="137246"/>
    <lineage>
        <taxon>Eukaryota</taxon>
        <taxon>Metazoa</taxon>
        <taxon>Chordata</taxon>
        <taxon>Craniata</taxon>
        <taxon>Vertebrata</taxon>
        <taxon>Chondrichthyes</taxon>
        <taxon>Elasmobranchii</taxon>
        <taxon>Galeomorphii</taxon>
        <taxon>Galeoidea</taxon>
        <taxon>Orectolobiformes</taxon>
        <taxon>Hemiscylliidae</taxon>
        <taxon>Chiloscyllium</taxon>
    </lineage>
</organism>
<comment type="caution">
    <text evidence="2">The sequence shown here is derived from an EMBL/GenBank/DDBJ whole genome shotgun (WGS) entry which is preliminary data.</text>
</comment>
<feature type="region of interest" description="Disordered" evidence="1">
    <location>
        <begin position="1"/>
        <end position="24"/>
    </location>
</feature>
<evidence type="ECO:0000313" key="3">
    <source>
        <dbReference type="Proteomes" id="UP000287033"/>
    </source>
</evidence>
<evidence type="ECO:0000313" key="2">
    <source>
        <dbReference type="EMBL" id="GCC45567.1"/>
    </source>
</evidence>
<accession>A0A401TSE1</accession>
<reference evidence="2 3" key="1">
    <citation type="journal article" date="2018" name="Nat. Ecol. Evol.">
        <title>Shark genomes provide insights into elasmobranch evolution and the origin of vertebrates.</title>
        <authorList>
            <person name="Hara Y"/>
            <person name="Yamaguchi K"/>
            <person name="Onimaru K"/>
            <person name="Kadota M"/>
            <person name="Koyanagi M"/>
            <person name="Keeley SD"/>
            <person name="Tatsumi K"/>
            <person name="Tanaka K"/>
            <person name="Motone F"/>
            <person name="Kageyama Y"/>
            <person name="Nozu R"/>
            <person name="Adachi N"/>
            <person name="Nishimura O"/>
            <person name="Nakagawa R"/>
            <person name="Tanegashima C"/>
            <person name="Kiyatake I"/>
            <person name="Matsumoto R"/>
            <person name="Murakumo K"/>
            <person name="Nishida K"/>
            <person name="Terakita A"/>
            <person name="Kuratani S"/>
            <person name="Sato K"/>
            <person name="Hyodo S Kuraku.S."/>
        </authorList>
    </citation>
    <scope>NUCLEOTIDE SEQUENCE [LARGE SCALE GENOMIC DNA]</scope>
</reference>
<feature type="compositionally biased region" description="Acidic residues" evidence="1">
    <location>
        <begin position="1"/>
        <end position="11"/>
    </location>
</feature>
<name>A0A401TSE1_CHIPU</name>
<protein>
    <submittedName>
        <fullName evidence="2">Uncharacterized protein</fullName>
    </submittedName>
</protein>
<feature type="non-terminal residue" evidence="2">
    <location>
        <position position="1"/>
    </location>
</feature>